<feature type="compositionally biased region" description="Low complexity" evidence="1">
    <location>
        <begin position="384"/>
        <end position="395"/>
    </location>
</feature>
<feature type="compositionally biased region" description="Acidic residues" evidence="1">
    <location>
        <begin position="138"/>
        <end position="152"/>
    </location>
</feature>
<feature type="compositionally biased region" description="Basic and acidic residues" evidence="1">
    <location>
        <begin position="199"/>
        <end position="208"/>
    </location>
</feature>
<evidence type="ECO:0000313" key="3">
    <source>
        <dbReference type="Proteomes" id="UP000077266"/>
    </source>
</evidence>
<feature type="compositionally biased region" description="Acidic residues" evidence="1">
    <location>
        <begin position="328"/>
        <end position="338"/>
    </location>
</feature>
<feature type="compositionally biased region" description="Polar residues" evidence="1">
    <location>
        <begin position="358"/>
        <end position="371"/>
    </location>
</feature>
<gene>
    <name evidence="2" type="ORF">EXIGLDRAFT_782825</name>
</gene>
<feature type="region of interest" description="Disordered" evidence="1">
    <location>
        <begin position="1"/>
        <end position="36"/>
    </location>
</feature>
<feature type="region of interest" description="Disordered" evidence="1">
    <location>
        <begin position="104"/>
        <end position="424"/>
    </location>
</feature>
<evidence type="ECO:0000313" key="2">
    <source>
        <dbReference type="EMBL" id="KZV79087.1"/>
    </source>
</evidence>
<accession>A0A166NF05</accession>
<protein>
    <submittedName>
        <fullName evidence="2">Uncharacterized protein</fullName>
    </submittedName>
</protein>
<dbReference type="InParanoid" id="A0A166NF05"/>
<name>A0A166NF05_EXIGL</name>
<sequence>MTRSARRALPDPPPEDRDGSEHSVASDDGDVAAQRNADIEARIQRLQDLIKVRNEQLRDIYVLYKNRANAGVLNKPEDFEAAAIDRSTADPARLSPAVGYLDSLGEWHAETPPPTPPEADVDVADEASLSDAKPVSDESVDEDQAMPEDEPADAQAEVVAESSSPAAVVPDPVKSLVTDYPSSPTPEAAERAASNAPSVHDDVDAMDTREEEEDEKFETPEPDAPEETVKVEEQDQVAASSPPLAEHSPRVSVPPATRSQSAAAAAVLPEAPPATPSVKQASPVPDPTPALSPTPTPQEPDEAEDASALTPSPSPPPAPVKAATPEEPQAELEPEPDEAVPASPVEEHDAMDVEEAVQPQSPGTDNSTVTPSAIEAPPPVRRTPAYSAAAISALFAPPPPKSPGPLAADDPASPRRRLLQPPPTQTDAMAVDLDFDAAQQPGPPPPPSVLVPESAFTRRLPIPPLSALPPTFNHTIKPTKLQRLREKAKKEGICMTLIALVSAVVFDQIGDSTSFVAGRDLHLETGYTGHVTVSRVEVSYVVRDR</sequence>
<dbReference type="AlphaFoldDB" id="A0A166NF05"/>
<evidence type="ECO:0000256" key="1">
    <source>
        <dbReference type="SAM" id="MobiDB-lite"/>
    </source>
</evidence>
<feature type="compositionally biased region" description="Low complexity" evidence="1">
    <location>
        <begin position="153"/>
        <end position="173"/>
    </location>
</feature>
<organism evidence="2 3">
    <name type="scientific">Exidia glandulosa HHB12029</name>
    <dbReference type="NCBI Taxonomy" id="1314781"/>
    <lineage>
        <taxon>Eukaryota</taxon>
        <taxon>Fungi</taxon>
        <taxon>Dikarya</taxon>
        <taxon>Basidiomycota</taxon>
        <taxon>Agaricomycotina</taxon>
        <taxon>Agaricomycetes</taxon>
        <taxon>Auriculariales</taxon>
        <taxon>Exidiaceae</taxon>
        <taxon>Exidia</taxon>
    </lineage>
</organism>
<feature type="compositionally biased region" description="Basic and acidic residues" evidence="1">
    <location>
        <begin position="14"/>
        <end position="25"/>
    </location>
</feature>
<feature type="compositionally biased region" description="Pro residues" evidence="1">
    <location>
        <begin position="284"/>
        <end position="298"/>
    </location>
</feature>
<dbReference type="STRING" id="1314781.A0A166NF05"/>
<reference evidence="2 3" key="1">
    <citation type="journal article" date="2016" name="Mol. Biol. Evol.">
        <title>Comparative Genomics of Early-Diverging Mushroom-Forming Fungi Provides Insights into the Origins of Lignocellulose Decay Capabilities.</title>
        <authorList>
            <person name="Nagy L.G."/>
            <person name="Riley R."/>
            <person name="Tritt A."/>
            <person name="Adam C."/>
            <person name="Daum C."/>
            <person name="Floudas D."/>
            <person name="Sun H."/>
            <person name="Yadav J.S."/>
            <person name="Pangilinan J."/>
            <person name="Larsson K.H."/>
            <person name="Matsuura K."/>
            <person name="Barry K."/>
            <person name="Labutti K."/>
            <person name="Kuo R."/>
            <person name="Ohm R.A."/>
            <person name="Bhattacharya S.S."/>
            <person name="Shirouzu T."/>
            <person name="Yoshinaga Y."/>
            <person name="Martin F.M."/>
            <person name="Grigoriev I.V."/>
            <person name="Hibbett D.S."/>
        </authorList>
    </citation>
    <scope>NUCLEOTIDE SEQUENCE [LARGE SCALE GENOMIC DNA]</scope>
    <source>
        <strain evidence="2 3">HHB12029</strain>
    </source>
</reference>
<feature type="compositionally biased region" description="Acidic residues" evidence="1">
    <location>
        <begin position="209"/>
        <end position="226"/>
    </location>
</feature>
<keyword evidence="3" id="KW-1185">Reference proteome</keyword>
<dbReference type="EMBL" id="KV426684">
    <property type="protein sequence ID" value="KZV79087.1"/>
    <property type="molecule type" value="Genomic_DNA"/>
</dbReference>
<dbReference type="Proteomes" id="UP000077266">
    <property type="component" value="Unassembled WGS sequence"/>
</dbReference>
<feature type="compositionally biased region" description="Low complexity" evidence="1">
    <location>
        <begin position="254"/>
        <end position="269"/>
    </location>
</feature>
<proteinExistence type="predicted"/>